<dbReference type="AlphaFoldDB" id="A0A0G2H5M6"/>
<evidence type="ECO:0000256" key="3">
    <source>
        <dbReference type="SAM" id="MobiDB-lite"/>
    </source>
</evidence>
<name>A0A0G2H5M6_9PEZI</name>
<protein>
    <submittedName>
        <fullName evidence="5">Putative 35 exonuclease helicase</fullName>
    </submittedName>
</protein>
<dbReference type="InterPro" id="IPR036397">
    <property type="entry name" value="RNaseH_sf"/>
</dbReference>
<dbReference type="OrthoDB" id="1920326at2759"/>
<dbReference type="CDD" id="cd06141">
    <property type="entry name" value="WRN_exo"/>
    <property type="match status" value="1"/>
</dbReference>
<organism evidence="5 6">
    <name type="scientific">Diaporthe ampelina</name>
    <dbReference type="NCBI Taxonomy" id="1214573"/>
    <lineage>
        <taxon>Eukaryota</taxon>
        <taxon>Fungi</taxon>
        <taxon>Dikarya</taxon>
        <taxon>Ascomycota</taxon>
        <taxon>Pezizomycotina</taxon>
        <taxon>Sordariomycetes</taxon>
        <taxon>Sordariomycetidae</taxon>
        <taxon>Diaporthales</taxon>
        <taxon>Diaporthaceae</taxon>
        <taxon>Diaporthe</taxon>
    </lineage>
</organism>
<keyword evidence="5" id="KW-0067">ATP-binding</keyword>
<dbReference type="PANTHER" id="PTHR13620">
    <property type="entry name" value="3-5 EXONUCLEASE"/>
    <property type="match status" value="1"/>
</dbReference>
<dbReference type="InterPro" id="IPR051132">
    <property type="entry name" value="3-5_Exonuclease_domain"/>
</dbReference>
<evidence type="ECO:0000313" key="5">
    <source>
        <dbReference type="EMBL" id="KKY30523.1"/>
    </source>
</evidence>
<dbReference type="InterPro" id="IPR012337">
    <property type="entry name" value="RNaseH-like_sf"/>
</dbReference>
<keyword evidence="2" id="KW-0378">Hydrolase</keyword>
<keyword evidence="6" id="KW-1185">Reference proteome</keyword>
<feature type="region of interest" description="Disordered" evidence="3">
    <location>
        <begin position="226"/>
        <end position="259"/>
    </location>
</feature>
<accession>A0A0G2H5M6</accession>
<keyword evidence="1" id="KW-0540">Nuclease</keyword>
<reference evidence="5 6" key="1">
    <citation type="submission" date="2015-05" db="EMBL/GenBank/DDBJ databases">
        <title>Distinctive expansion of gene families associated with plant cell wall degradation and secondary metabolism in the genomes of grapevine trunk pathogens.</title>
        <authorList>
            <person name="Lawrence D.P."/>
            <person name="Travadon R."/>
            <person name="Rolshausen P.E."/>
            <person name="Baumgartner K."/>
        </authorList>
    </citation>
    <scope>NUCLEOTIDE SEQUENCE [LARGE SCALE GENOMIC DNA]</scope>
    <source>
        <strain evidence="5">DA912</strain>
    </source>
</reference>
<keyword evidence="5" id="KW-0547">Nucleotide-binding</keyword>
<keyword evidence="5" id="KW-0269">Exonuclease</keyword>
<gene>
    <name evidence="5" type="ORF">UCDDA912_g09541</name>
</gene>
<dbReference type="Pfam" id="PF01612">
    <property type="entry name" value="DNA_pol_A_exo1"/>
    <property type="match status" value="1"/>
</dbReference>
<feature type="domain" description="3'-5' exonuclease" evidence="4">
    <location>
        <begin position="20"/>
        <end position="167"/>
    </location>
</feature>
<evidence type="ECO:0000259" key="4">
    <source>
        <dbReference type="Pfam" id="PF01612"/>
    </source>
</evidence>
<comment type="caution">
    <text evidence="5">The sequence shown here is derived from an EMBL/GenBank/DDBJ whole genome shotgun (WGS) entry which is preliminary data.</text>
</comment>
<dbReference type="GO" id="GO:0006139">
    <property type="term" value="P:nucleobase-containing compound metabolic process"/>
    <property type="evidence" value="ECO:0007669"/>
    <property type="project" value="InterPro"/>
</dbReference>
<evidence type="ECO:0000313" key="6">
    <source>
        <dbReference type="Proteomes" id="UP000034680"/>
    </source>
</evidence>
<dbReference type="GO" id="GO:0005634">
    <property type="term" value="C:nucleus"/>
    <property type="evidence" value="ECO:0007669"/>
    <property type="project" value="TreeGrafter"/>
</dbReference>
<dbReference type="STRING" id="1214573.A0A0G2H5M6"/>
<dbReference type="GO" id="GO:0005737">
    <property type="term" value="C:cytoplasm"/>
    <property type="evidence" value="ECO:0007669"/>
    <property type="project" value="TreeGrafter"/>
</dbReference>
<evidence type="ECO:0000256" key="2">
    <source>
        <dbReference type="ARBA" id="ARBA00022801"/>
    </source>
</evidence>
<reference evidence="5 6" key="2">
    <citation type="submission" date="2015-05" db="EMBL/GenBank/DDBJ databases">
        <authorList>
            <person name="Morales-Cruz A."/>
            <person name="Amrine K.C."/>
            <person name="Cantu D."/>
        </authorList>
    </citation>
    <scope>NUCLEOTIDE SEQUENCE [LARGE SCALE GENOMIC DNA]</scope>
    <source>
        <strain evidence="5">DA912</strain>
    </source>
</reference>
<dbReference type="GO" id="GO:0004386">
    <property type="term" value="F:helicase activity"/>
    <property type="evidence" value="ECO:0007669"/>
    <property type="project" value="UniProtKB-KW"/>
</dbReference>
<evidence type="ECO:0000256" key="1">
    <source>
        <dbReference type="ARBA" id="ARBA00022722"/>
    </source>
</evidence>
<dbReference type="GO" id="GO:0003676">
    <property type="term" value="F:nucleic acid binding"/>
    <property type="evidence" value="ECO:0007669"/>
    <property type="project" value="InterPro"/>
</dbReference>
<dbReference type="PANTHER" id="PTHR13620:SF104">
    <property type="entry name" value="EXONUCLEASE 3'-5' DOMAIN-CONTAINING PROTEIN 2"/>
    <property type="match status" value="1"/>
</dbReference>
<sequence length="301" mass="33427">MSPTGHRFWSHRLYRGPKDQPRIGLIQIACEDKIALFHIGLHSGSTAKDLLAPALRKIIEDLAIAKCGVAVHDADFARLRFWFGLKPRGALELSHLHNLVSFAASDPAKCTTKLRRLTAQVEQHLGLPLHKGKVRTSNWIEPLSKDQVNYAAADAYAGFMLFHSMNAQRMGMNPTPPLPVYAETYDDAVQPKLPRRRRGMLLQLVPVHGDVEPTNVLHFYKAPGEAVEDQSDVPSAEGGTEPVQHNQAAEDEQTSLPADDTCGYVRIAATRSTGWHITTEADQINIFEGQDSRFNRRAQVS</sequence>
<dbReference type="Gene3D" id="3.30.420.10">
    <property type="entry name" value="Ribonuclease H-like superfamily/Ribonuclease H"/>
    <property type="match status" value="1"/>
</dbReference>
<keyword evidence="5" id="KW-0347">Helicase</keyword>
<dbReference type="EMBL" id="LCUC01000474">
    <property type="protein sequence ID" value="KKY30523.1"/>
    <property type="molecule type" value="Genomic_DNA"/>
</dbReference>
<dbReference type="GO" id="GO:0008408">
    <property type="term" value="F:3'-5' exonuclease activity"/>
    <property type="evidence" value="ECO:0007669"/>
    <property type="project" value="InterPro"/>
</dbReference>
<proteinExistence type="predicted"/>
<dbReference type="InterPro" id="IPR002562">
    <property type="entry name" value="3'-5'_exonuclease_dom"/>
</dbReference>
<dbReference type="SUPFAM" id="SSF53098">
    <property type="entry name" value="Ribonuclease H-like"/>
    <property type="match status" value="1"/>
</dbReference>
<dbReference type="Proteomes" id="UP000034680">
    <property type="component" value="Unassembled WGS sequence"/>
</dbReference>